<keyword evidence="2" id="KW-0238">DNA-binding</keyword>
<dbReference type="InterPro" id="IPR008920">
    <property type="entry name" value="TF_FadR/GntR_C"/>
</dbReference>
<dbReference type="PANTHER" id="PTHR43537">
    <property type="entry name" value="TRANSCRIPTIONAL REGULATOR, GNTR FAMILY"/>
    <property type="match status" value="1"/>
</dbReference>
<dbReference type="InterPro" id="IPR011711">
    <property type="entry name" value="GntR_C"/>
</dbReference>
<dbReference type="PROSITE" id="PS50949">
    <property type="entry name" value="HTH_GNTR"/>
    <property type="match status" value="1"/>
</dbReference>
<feature type="domain" description="HTH gntR-type" evidence="5">
    <location>
        <begin position="7"/>
        <end position="75"/>
    </location>
</feature>
<dbReference type="CDD" id="cd07377">
    <property type="entry name" value="WHTH_GntR"/>
    <property type="match status" value="1"/>
</dbReference>
<proteinExistence type="predicted"/>
<accession>A0ABZ2YBF0</accession>
<protein>
    <submittedName>
        <fullName evidence="6">FCD domain-containing protein</fullName>
    </submittedName>
</protein>
<dbReference type="Proteomes" id="UP001461341">
    <property type="component" value="Chromosome"/>
</dbReference>
<dbReference type="PANTHER" id="PTHR43537:SF54">
    <property type="entry name" value="TRANSCRIPTIONAL REGULATOR, GNTR FAMILY"/>
    <property type="match status" value="1"/>
</dbReference>
<dbReference type="SUPFAM" id="SSF46785">
    <property type="entry name" value="Winged helix' DNA-binding domain"/>
    <property type="match status" value="1"/>
</dbReference>
<keyword evidence="4" id="KW-0175">Coiled coil</keyword>
<name>A0ABZ2YBF0_9BACT</name>
<evidence type="ECO:0000256" key="4">
    <source>
        <dbReference type="SAM" id="Coils"/>
    </source>
</evidence>
<gene>
    <name evidence="6" type="ORF">QBE54_00965</name>
</gene>
<evidence type="ECO:0000259" key="5">
    <source>
        <dbReference type="PROSITE" id="PS50949"/>
    </source>
</evidence>
<dbReference type="InterPro" id="IPR000524">
    <property type="entry name" value="Tscrpt_reg_HTH_GntR"/>
</dbReference>
<organism evidence="6 7">
    <name type="scientific">Thermatribacter velox</name>
    <dbReference type="NCBI Taxonomy" id="3039681"/>
    <lineage>
        <taxon>Bacteria</taxon>
        <taxon>Pseudomonadati</taxon>
        <taxon>Atribacterota</taxon>
        <taxon>Atribacteria</taxon>
        <taxon>Atribacterales</taxon>
        <taxon>Thermatribacteraceae</taxon>
        <taxon>Thermatribacter</taxon>
    </lineage>
</organism>
<sequence>MRPINRVKLTENIVEAIVEYASSQNLKAGDRLPSERELASALRVSRPLLREALRKMESLNLVEVLPGKGIFIKNPLRNNMAYLVLHIDGDKKKNLEVLKIRRALEKLAVEEAIKNITEEELEDLERRLNLLEEKQRRGEDSREENWAFHSLIYRAAGNKLLFDILEGLKDFHLFWEDPFECPSFAEKTYFFHRELFKCVEKRDPARACTLIDRLLDALENEIKKSG</sequence>
<evidence type="ECO:0000313" key="7">
    <source>
        <dbReference type="Proteomes" id="UP001461341"/>
    </source>
</evidence>
<dbReference type="SUPFAM" id="SSF48008">
    <property type="entry name" value="GntR ligand-binding domain-like"/>
    <property type="match status" value="1"/>
</dbReference>
<keyword evidence="3" id="KW-0804">Transcription</keyword>
<dbReference type="EMBL" id="CP121689">
    <property type="protein sequence ID" value="WZL76335.1"/>
    <property type="molecule type" value="Genomic_DNA"/>
</dbReference>
<reference evidence="6 7" key="1">
    <citation type="submission" date="2023-03" db="EMBL/GenBank/DDBJ databases">
        <title>Novel Species.</title>
        <authorList>
            <person name="Ma S."/>
        </authorList>
    </citation>
    <scope>NUCLEOTIDE SEQUENCE [LARGE SCALE GENOMIC DNA]</scope>
    <source>
        <strain evidence="6 7">B11</strain>
    </source>
</reference>
<dbReference type="Pfam" id="PF00392">
    <property type="entry name" value="GntR"/>
    <property type="match status" value="1"/>
</dbReference>
<evidence type="ECO:0000256" key="3">
    <source>
        <dbReference type="ARBA" id="ARBA00023163"/>
    </source>
</evidence>
<dbReference type="Gene3D" id="1.10.10.10">
    <property type="entry name" value="Winged helix-like DNA-binding domain superfamily/Winged helix DNA-binding domain"/>
    <property type="match status" value="1"/>
</dbReference>
<feature type="coiled-coil region" evidence="4">
    <location>
        <begin position="107"/>
        <end position="141"/>
    </location>
</feature>
<dbReference type="Pfam" id="PF07729">
    <property type="entry name" value="FCD"/>
    <property type="match status" value="1"/>
</dbReference>
<dbReference type="SMART" id="SM00345">
    <property type="entry name" value="HTH_GNTR"/>
    <property type="match status" value="1"/>
</dbReference>
<dbReference type="PRINTS" id="PR00035">
    <property type="entry name" value="HTHGNTR"/>
</dbReference>
<keyword evidence="7" id="KW-1185">Reference proteome</keyword>
<dbReference type="InterPro" id="IPR036390">
    <property type="entry name" value="WH_DNA-bd_sf"/>
</dbReference>
<dbReference type="SMART" id="SM00895">
    <property type="entry name" value="FCD"/>
    <property type="match status" value="1"/>
</dbReference>
<dbReference type="Gene3D" id="1.20.120.530">
    <property type="entry name" value="GntR ligand-binding domain-like"/>
    <property type="match status" value="1"/>
</dbReference>
<evidence type="ECO:0000313" key="6">
    <source>
        <dbReference type="EMBL" id="WZL76335.1"/>
    </source>
</evidence>
<keyword evidence="1" id="KW-0805">Transcription regulation</keyword>
<evidence type="ECO:0000256" key="2">
    <source>
        <dbReference type="ARBA" id="ARBA00023125"/>
    </source>
</evidence>
<dbReference type="RefSeq" id="WP_369018493.1">
    <property type="nucleotide sequence ID" value="NZ_CP121689.1"/>
</dbReference>
<dbReference type="InterPro" id="IPR036388">
    <property type="entry name" value="WH-like_DNA-bd_sf"/>
</dbReference>
<evidence type="ECO:0000256" key="1">
    <source>
        <dbReference type="ARBA" id="ARBA00023015"/>
    </source>
</evidence>